<gene>
    <name evidence="1" type="ORF">SAMN05444169_2986</name>
</gene>
<dbReference type="AlphaFoldDB" id="A0A1M5KP71"/>
<evidence type="ECO:0000313" key="2">
    <source>
        <dbReference type="Proteomes" id="UP000190675"/>
    </source>
</evidence>
<name>A0A1M5KP71_9BRAD</name>
<dbReference type="Proteomes" id="UP000190675">
    <property type="component" value="Chromosome I"/>
</dbReference>
<dbReference type="EMBL" id="LT670818">
    <property type="protein sequence ID" value="SHG54587.1"/>
    <property type="molecule type" value="Genomic_DNA"/>
</dbReference>
<organism evidence="1 2">
    <name type="scientific">Bradyrhizobium erythrophlei</name>
    <dbReference type="NCBI Taxonomy" id="1437360"/>
    <lineage>
        <taxon>Bacteria</taxon>
        <taxon>Pseudomonadati</taxon>
        <taxon>Pseudomonadota</taxon>
        <taxon>Alphaproteobacteria</taxon>
        <taxon>Hyphomicrobiales</taxon>
        <taxon>Nitrobacteraceae</taxon>
        <taxon>Bradyrhizobium</taxon>
    </lineage>
</organism>
<sequence>MVFGWFKSEQRKRRRKVRLDRKHLEARARRFLKNYLNADEAQKPHFYRAVEEASRQCQPAELGLPPPELEDAQIAELTSGAALKMVLAREERGAPEKDDRIADFVTDACATVGIAYHRAAGAYTMDKEMQELGTAAVHLLTMATSYMRTHIE</sequence>
<protein>
    <submittedName>
        <fullName evidence="1">Uncharacterized protein</fullName>
    </submittedName>
</protein>
<reference evidence="1 2" key="1">
    <citation type="submission" date="2016-11" db="EMBL/GenBank/DDBJ databases">
        <authorList>
            <person name="Jaros S."/>
            <person name="Januszkiewicz K."/>
            <person name="Wedrychowicz H."/>
        </authorList>
    </citation>
    <scope>NUCLEOTIDE SEQUENCE [LARGE SCALE GENOMIC DNA]</scope>
    <source>
        <strain evidence="1 2">GAS242</strain>
    </source>
</reference>
<proteinExistence type="predicted"/>
<accession>A0A1M5KP71</accession>
<evidence type="ECO:0000313" key="1">
    <source>
        <dbReference type="EMBL" id="SHG54587.1"/>
    </source>
</evidence>